<organism evidence="1 2">
    <name type="scientific">Sinobacterium norvegicum</name>
    <dbReference type="NCBI Taxonomy" id="1641715"/>
    <lineage>
        <taxon>Bacteria</taxon>
        <taxon>Pseudomonadati</taxon>
        <taxon>Pseudomonadota</taxon>
        <taxon>Gammaproteobacteria</taxon>
        <taxon>Cellvibrionales</taxon>
        <taxon>Spongiibacteraceae</taxon>
        <taxon>Sinobacterium</taxon>
    </lineage>
</organism>
<proteinExistence type="predicted"/>
<dbReference type="RefSeq" id="WP_237445469.1">
    <property type="nucleotide sequence ID" value="NZ_CAKLPX010000003.1"/>
</dbReference>
<evidence type="ECO:0008006" key="3">
    <source>
        <dbReference type="Google" id="ProtNLM"/>
    </source>
</evidence>
<evidence type="ECO:0000313" key="1">
    <source>
        <dbReference type="EMBL" id="CAH0992795.1"/>
    </source>
</evidence>
<protein>
    <recommendedName>
        <fullName evidence="3">Lipoprotein</fullName>
    </recommendedName>
</protein>
<dbReference type="Proteomes" id="UP000838100">
    <property type="component" value="Unassembled WGS sequence"/>
</dbReference>
<sequence length="135" mass="15225">MTFNNSFIMMSFLFVLSCSSDEPGGKENNASDNSRVCIYNSNIDRGAVISALKGIYQINSTIYMVDRLVDFSEELEGYIKYSQDCLSYIHGHNLNNDMDLNKDDLYSNMSDFISILSFLNVSIDSFDESSGSEKK</sequence>
<gene>
    <name evidence="1" type="ORF">SIN8267_02932</name>
</gene>
<accession>A0ABN8EK70</accession>
<name>A0ABN8EK70_9GAMM</name>
<dbReference type="EMBL" id="CAKLPX010000003">
    <property type="protein sequence ID" value="CAH0992795.1"/>
    <property type="molecule type" value="Genomic_DNA"/>
</dbReference>
<reference evidence="1" key="1">
    <citation type="submission" date="2021-12" db="EMBL/GenBank/DDBJ databases">
        <authorList>
            <person name="Rodrigo-Torres L."/>
            <person name="Arahal R. D."/>
            <person name="Lucena T."/>
        </authorList>
    </citation>
    <scope>NUCLEOTIDE SEQUENCE</scope>
    <source>
        <strain evidence="1">CECT 8267</strain>
    </source>
</reference>
<comment type="caution">
    <text evidence="1">The sequence shown here is derived from an EMBL/GenBank/DDBJ whole genome shotgun (WGS) entry which is preliminary data.</text>
</comment>
<keyword evidence="2" id="KW-1185">Reference proteome</keyword>
<evidence type="ECO:0000313" key="2">
    <source>
        <dbReference type="Proteomes" id="UP000838100"/>
    </source>
</evidence>